<comment type="similarity">
    <text evidence="1 6">Belongs to the peptidase S8 family.</text>
</comment>
<dbReference type="PANTHER" id="PTHR43806:SF65">
    <property type="entry name" value="SERINE PROTEASE APRX"/>
    <property type="match status" value="1"/>
</dbReference>
<accession>A0A1Q8BZC3</accession>
<dbReference type="InterPro" id="IPR015500">
    <property type="entry name" value="Peptidase_S8_subtilisin-rel"/>
</dbReference>
<dbReference type="PRINTS" id="PR00723">
    <property type="entry name" value="SUBTILISIN"/>
</dbReference>
<feature type="active site" description="Charge relay system" evidence="5 6">
    <location>
        <position position="232"/>
    </location>
</feature>
<dbReference type="PANTHER" id="PTHR43806">
    <property type="entry name" value="PEPTIDASE S8"/>
    <property type="match status" value="1"/>
</dbReference>
<evidence type="ECO:0000256" key="7">
    <source>
        <dbReference type="SAM" id="MobiDB-lite"/>
    </source>
</evidence>
<feature type="active site" description="Charge relay system" evidence="5 6">
    <location>
        <position position="402"/>
    </location>
</feature>
<feature type="signal peptide" evidence="8">
    <location>
        <begin position="1"/>
        <end position="21"/>
    </location>
</feature>
<dbReference type="PROSITE" id="PS51892">
    <property type="entry name" value="SUBTILASE"/>
    <property type="match status" value="1"/>
</dbReference>
<dbReference type="InterPro" id="IPR022398">
    <property type="entry name" value="Peptidase_S8_His-AS"/>
</dbReference>
<protein>
    <recommendedName>
        <fullName evidence="9">Peptidase S8/S53 domain-containing protein</fullName>
    </recommendedName>
</protein>
<reference evidence="10 11" key="1">
    <citation type="submission" date="2016-12" db="EMBL/GenBank/DDBJ databases">
        <title>The draft genome sequence of Actinophytocola sp. 11-183.</title>
        <authorList>
            <person name="Wang W."/>
            <person name="Yuan L."/>
        </authorList>
    </citation>
    <scope>NUCLEOTIDE SEQUENCE [LARGE SCALE GENOMIC DNA]</scope>
    <source>
        <strain evidence="10 11">11-183</strain>
    </source>
</reference>
<dbReference type="InterPro" id="IPR000209">
    <property type="entry name" value="Peptidase_S8/S53_dom"/>
</dbReference>
<evidence type="ECO:0000313" key="11">
    <source>
        <dbReference type="Proteomes" id="UP000185596"/>
    </source>
</evidence>
<dbReference type="PROSITE" id="PS00138">
    <property type="entry name" value="SUBTILASE_SER"/>
    <property type="match status" value="1"/>
</dbReference>
<keyword evidence="4 6" id="KW-0720">Serine protease</keyword>
<dbReference type="Pfam" id="PF00082">
    <property type="entry name" value="Peptidase_S8"/>
    <property type="match status" value="1"/>
</dbReference>
<dbReference type="RefSeq" id="WP_075130219.1">
    <property type="nucleotide sequence ID" value="NZ_MSIE01000106.1"/>
</dbReference>
<keyword evidence="2 6" id="KW-0645">Protease</keyword>
<feature type="active site" description="Charge relay system" evidence="5 6">
    <location>
        <position position="199"/>
    </location>
</feature>
<evidence type="ECO:0000313" key="10">
    <source>
        <dbReference type="EMBL" id="OLF07438.1"/>
    </source>
</evidence>
<evidence type="ECO:0000256" key="4">
    <source>
        <dbReference type="ARBA" id="ARBA00022825"/>
    </source>
</evidence>
<evidence type="ECO:0000256" key="5">
    <source>
        <dbReference type="PIRSR" id="PIRSR615500-1"/>
    </source>
</evidence>
<gene>
    <name evidence="10" type="ORF">BU204_35610</name>
</gene>
<dbReference type="Proteomes" id="UP000185596">
    <property type="component" value="Unassembled WGS sequence"/>
</dbReference>
<feature type="domain" description="Peptidase S8/S53" evidence="9">
    <location>
        <begin position="190"/>
        <end position="449"/>
    </location>
</feature>
<dbReference type="AlphaFoldDB" id="A0A1Q8BZC3"/>
<evidence type="ECO:0000256" key="3">
    <source>
        <dbReference type="ARBA" id="ARBA00022801"/>
    </source>
</evidence>
<dbReference type="PROSITE" id="PS00137">
    <property type="entry name" value="SUBTILASE_HIS"/>
    <property type="match status" value="1"/>
</dbReference>
<dbReference type="Gene3D" id="3.40.50.200">
    <property type="entry name" value="Peptidase S8/S53 domain"/>
    <property type="match status" value="1"/>
</dbReference>
<proteinExistence type="inferred from homology"/>
<keyword evidence="8" id="KW-0732">Signal</keyword>
<feature type="region of interest" description="Disordered" evidence="7">
    <location>
        <begin position="346"/>
        <end position="366"/>
    </location>
</feature>
<keyword evidence="11" id="KW-1185">Reference proteome</keyword>
<dbReference type="STRING" id="1912961.BU204_35610"/>
<keyword evidence="3 6" id="KW-0378">Hydrolase</keyword>
<dbReference type="SUPFAM" id="SSF52743">
    <property type="entry name" value="Subtilisin-like"/>
    <property type="match status" value="1"/>
</dbReference>
<evidence type="ECO:0000256" key="6">
    <source>
        <dbReference type="PROSITE-ProRule" id="PRU01240"/>
    </source>
</evidence>
<dbReference type="OrthoDB" id="9795680at2"/>
<dbReference type="GO" id="GO:0006508">
    <property type="term" value="P:proteolysis"/>
    <property type="evidence" value="ECO:0007669"/>
    <property type="project" value="UniProtKB-KW"/>
</dbReference>
<evidence type="ECO:0000259" key="9">
    <source>
        <dbReference type="Pfam" id="PF00082"/>
    </source>
</evidence>
<feature type="chain" id="PRO_5038531959" description="Peptidase S8/S53 domain-containing protein" evidence="8">
    <location>
        <begin position="22"/>
        <end position="1195"/>
    </location>
</feature>
<organism evidence="10 11">
    <name type="scientific">Actinophytocola xanthii</name>
    <dbReference type="NCBI Taxonomy" id="1912961"/>
    <lineage>
        <taxon>Bacteria</taxon>
        <taxon>Bacillati</taxon>
        <taxon>Actinomycetota</taxon>
        <taxon>Actinomycetes</taxon>
        <taxon>Pseudonocardiales</taxon>
        <taxon>Pseudonocardiaceae</taxon>
    </lineage>
</organism>
<feature type="region of interest" description="Disordered" evidence="7">
    <location>
        <begin position="969"/>
        <end position="988"/>
    </location>
</feature>
<sequence length="1195" mass="125130">MTLRRPAGLLAGAALVSTLLAGPLVSAEPSGAAPDRTVELTTITLLTGDEVRLRGGRVAGVRMAPGRENQSVWQYEMAGHQYVVPADAAPLVAAGRVDRRLFDVTELVRQGLDDHASQIVPLIVEGAPHGRSVAPGLSVVDADKDGTAWRRLSTARGAGTIHLNGRVLPALEESVPQVGAPTAWASGFRGDGVTVAVLDSGYDATHPDLRGVVDLAENFTEEGSATTDTVGHGTHVASTIAGRGGQHTGVAPGARLLVGKVLGEFGGTEANLIRGMHWAVEHGADVVNLSLGSGPGDGTDLVSRTLNELSASSGTLFVVAAGNSGAPSTVTAPGTADRALTVGSVTKDDTPSVFSSRGPRQGDYGLKPEISAPGSDIVAARAQGTNPADSVDERYVRMSGTSMAAPHVAGAAAVLAGQHPEWTGEQIKSALVGSTHRLPGVDTHTQGAGRLDLARGVAQRVRTEGLLGFGRLGTDTAPAVERTVTFVNDGPAPVTLDLALELTGAGAHRFTLDRPRVEIPARSSVAVAVTAEVPAEPLGEVSGALVATGDGVELTTPLTAHLPGQTHTLTVRVRSGDDEPERSMVLVQNEATGEVRDAFLDGDTATFVVPTGHYRVLGRTQDTDTSTDTLYVLPTRVAGDTELVVDTTVGRPVTSSIDDPQARVEMAGGHAVSSAVNGKSASMIRPGKVTHRATLKVLPSPPMDGVALHHFSYWTHPFATVTVQGPGGFELESTYVSSYPRFTGSLTADVVQVGHADRAAIDAAGDVRGKIALIAPVDWDDPQEPPGEQLREGIELLAERGAKLVLSFFNPQWDLSTQGPLALPVVMTFDWRDVQQMQELAPIRANVIGRANSPADYFLADAVHGGIPAGHAFDFHRRDLGRIDRTLVDTQPHGTYRYMPATFTLGGFQANADVEVAWPARRTEHVSPGVSLTMYGSTAFDEQGRGAAEFVLPVTLEPGERRRSRVFGAPFGPELTTPHTSQQDGRPMPWAYRQRDRLTLSVPMFADSDPGNAGDFDPTSTGSTVVRSAGRELGRRDDVGGLGTFDLPAGPGRFEVEATASRPAAGMDPALSTRTSAVWTFHAPGGTAERVALPLLDVRFDLPLDDHNRAPAGERLRGAVTAVRQPGAGAAGVRSIAVEVSYDEGKTWRKATVDGARVVVPPGGAAGGFASLRAVATDRDGNEVTETVIRAYALR</sequence>
<dbReference type="EMBL" id="MSIE01000106">
    <property type="protein sequence ID" value="OLF07438.1"/>
    <property type="molecule type" value="Genomic_DNA"/>
</dbReference>
<dbReference type="InterPro" id="IPR050131">
    <property type="entry name" value="Peptidase_S8_subtilisin-like"/>
</dbReference>
<evidence type="ECO:0000256" key="8">
    <source>
        <dbReference type="SAM" id="SignalP"/>
    </source>
</evidence>
<comment type="caution">
    <text evidence="10">The sequence shown here is derived from an EMBL/GenBank/DDBJ whole genome shotgun (WGS) entry which is preliminary data.</text>
</comment>
<name>A0A1Q8BZC3_9PSEU</name>
<dbReference type="GO" id="GO:0004252">
    <property type="term" value="F:serine-type endopeptidase activity"/>
    <property type="evidence" value="ECO:0007669"/>
    <property type="project" value="UniProtKB-UniRule"/>
</dbReference>
<evidence type="ECO:0000256" key="1">
    <source>
        <dbReference type="ARBA" id="ARBA00011073"/>
    </source>
</evidence>
<dbReference type="InterPro" id="IPR036852">
    <property type="entry name" value="Peptidase_S8/S53_dom_sf"/>
</dbReference>
<evidence type="ECO:0000256" key="2">
    <source>
        <dbReference type="ARBA" id="ARBA00022670"/>
    </source>
</evidence>
<dbReference type="InterPro" id="IPR023828">
    <property type="entry name" value="Peptidase_S8_Ser-AS"/>
</dbReference>